<sequence length="303" mass="35777">MIDTRFAKSYVRHKHINFIKAVKDDIETKYDFFEWYLAFSKPRINKEEPVYIHRDVENCYKKYFTQTRQTVETTLKEKKMKSFGGLLHFLKSDINVLKEHQSALKNPRSDDETQTVLYILANIILSQSGDPCEKIEDLQARLQKLWLREMQDRSPEFYLLILLLFWPDEAQPEITNPPNLEKCLRKMHHSYKRKYQKYLRGRYLVPLFFFGKERGLQRLVHASKLDGTALEILTEGHEHADVECLQRINGEVKNDRVFAVRDGQQIPVTPHNLSSVCNPGQVSFYLGFTIRGPVAYNIRYEED</sequence>
<dbReference type="AlphaFoldDB" id="A0A9Q9YCA8"/>
<dbReference type="PANTHER" id="PTHR16155:SF18">
    <property type="entry name" value="STERILE ALPHA MOTIF DOMAIN-CONTAINING PROTEIN 9-LIKE"/>
    <property type="match status" value="1"/>
</dbReference>
<dbReference type="RefSeq" id="XP_042617165.1">
    <property type="nucleotide sequence ID" value="XM_042761231.1"/>
</dbReference>
<organism evidence="1">
    <name type="scientific">Cyprinus carpio</name>
    <name type="common">Common carp</name>
    <dbReference type="NCBI Taxonomy" id="7962"/>
    <lineage>
        <taxon>Eukaryota</taxon>
        <taxon>Metazoa</taxon>
        <taxon>Chordata</taxon>
        <taxon>Craniata</taxon>
        <taxon>Vertebrata</taxon>
        <taxon>Euteleostomi</taxon>
        <taxon>Actinopterygii</taxon>
        <taxon>Neopterygii</taxon>
        <taxon>Teleostei</taxon>
        <taxon>Ostariophysi</taxon>
        <taxon>Cypriniformes</taxon>
        <taxon>Cyprinidae</taxon>
        <taxon>Cyprininae</taxon>
        <taxon>Cyprinus</taxon>
    </lineage>
</organism>
<dbReference type="PANTHER" id="PTHR16155">
    <property type="entry name" value="DED DOMAIN-CONTAINING PROTEIN"/>
    <property type="match status" value="1"/>
</dbReference>
<protein>
    <submittedName>
        <fullName evidence="1">Sterile alpha motif domain-containing protein 9-like</fullName>
    </submittedName>
</protein>
<gene>
    <name evidence="1" type="primary">LOC122145701</name>
</gene>
<dbReference type="KEGG" id="ccar:122145701"/>
<reference evidence="1" key="1">
    <citation type="submission" date="2025-08" db="UniProtKB">
        <authorList>
            <consortium name="RefSeq"/>
        </authorList>
    </citation>
    <scope>IDENTIFICATION</scope>
    <source>
        <tissue evidence="1">Muscle</tissue>
    </source>
</reference>
<dbReference type="Proteomes" id="UP001155660">
    <property type="component" value="Chromosome A7"/>
</dbReference>
<dbReference type="OrthoDB" id="8911269at2759"/>
<dbReference type="GO" id="GO:0005737">
    <property type="term" value="C:cytoplasm"/>
    <property type="evidence" value="ECO:0007669"/>
    <property type="project" value="TreeGrafter"/>
</dbReference>
<name>A0A9Q9YCA8_CYPCA</name>
<accession>A0A9Q9YCA8</accession>
<proteinExistence type="predicted"/>
<dbReference type="GeneID" id="122145701"/>
<evidence type="ECO:0000313" key="1">
    <source>
        <dbReference type="RefSeq" id="XP_042617165.1"/>
    </source>
</evidence>